<comment type="caution">
    <text evidence="5">The sequence shown here is derived from an EMBL/GenBank/DDBJ whole genome shotgun (WGS) entry which is preliminary data.</text>
</comment>
<reference evidence="5" key="1">
    <citation type="submission" date="2013-08" db="EMBL/GenBank/DDBJ databases">
        <authorList>
            <person name="Mendez C."/>
            <person name="Richter M."/>
            <person name="Ferrer M."/>
            <person name="Sanchez J."/>
        </authorList>
    </citation>
    <scope>NUCLEOTIDE SEQUENCE</scope>
</reference>
<evidence type="ECO:0000256" key="1">
    <source>
        <dbReference type="ARBA" id="ARBA00022448"/>
    </source>
</evidence>
<dbReference type="Pfam" id="PF00005">
    <property type="entry name" value="ABC_tran"/>
    <property type="match status" value="1"/>
</dbReference>
<gene>
    <name evidence="5" type="ORF">B2A_12028</name>
</gene>
<name>T0YXS8_9ZZZZ</name>
<dbReference type="EMBL" id="AUZZ01008682">
    <property type="protein sequence ID" value="EQD36767.1"/>
    <property type="molecule type" value="Genomic_DNA"/>
</dbReference>
<keyword evidence="2" id="KW-0547">Nucleotide-binding</keyword>
<feature type="domain" description="ABC transporter" evidence="4">
    <location>
        <begin position="141"/>
        <end position="185"/>
    </location>
</feature>
<evidence type="ECO:0000256" key="2">
    <source>
        <dbReference type="ARBA" id="ARBA00022741"/>
    </source>
</evidence>
<dbReference type="AlphaFoldDB" id="T0YXS8"/>
<dbReference type="GO" id="GO:0005524">
    <property type="term" value="F:ATP binding"/>
    <property type="evidence" value="ECO:0007669"/>
    <property type="project" value="UniProtKB-KW"/>
</dbReference>
<dbReference type="PANTHER" id="PTHR43553:SF25">
    <property type="entry name" value="ABC-TYPE COBALT TRANSPORT SYSTEM, ATPASE COMPONENT"/>
    <property type="match status" value="1"/>
</dbReference>
<dbReference type="InterPro" id="IPR050095">
    <property type="entry name" value="ECF_ABC_transporter_ATP-bd"/>
</dbReference>
<feature type="non-terminal residue" evidence="5">
    <location>
        <position position="186"/>
    </location>
</feature>
<accession>T0YXS8</accession>
<dbReference type="PANTHER" id="PTHR43553">
    <property type="entry name" value="HEAVY METAL TRANSPORTER"/>
    <property type="match status" value="1"/>
</dbReference>
<dbReference type="GO" id="GO:0043190">
    <property type="term" value="C:ATP-binding cassette (ABC) transporter complex"/>
    <property type="evidence" value="ECO:0007669"/>
    <property type="project" value="TreeGrafter"/>
</dbReference>
<organism evidence="5">
    <name type="scientific">mine drainage metagenome</name>
    <dbReference type="NCBI Taxonomy" id="410659"/>
    <lineage>
        <taxon>unclassified sequences</taxon>
        <taxon>metagenomes</taxon>
        <taxon>ecological metagenomes</taxon>
    </lineage>
</organism>
<protein>
    <submittedName>
        <fullName evidence="5">ATP-binding protein of ABC transporter</fullName>
    </submittedName>
</protein>
<dbReference type="SUPFAM" id="SSF52540">
    <property type="entry name" value="P-loop containing nucleoside triphosphate hydrolases"/>
    <property type="match status" value="2"/>
</dbReference>
<evidence type="ECO:0000259" key="4">
    <source>
        <dbReference type="Pfam" id="PF00005"/>
    </source>
</evidence>
<evidence type="ECO:0000256" key="3">
    <source>
        <dbReference type="ARBA" id="ARBA00022840"/>
    </source>
</evidence>
<dbReference type="InterPro" id="IPR003439">
    <property type="entry name" value="ABC_transporter-like_ATP-bd"/>
</dbReference>
<keyword evidence="3 5" id="KW-0067">ATP-binding</keyword>
<dbReference type="InterPro" id="IPR027417">
    <property type="entry name" value="P-loop_NTPase"/>
</dbReference>
<dbReference type="GO" id="GO:0016887">
    <property type="term" value="F:ATP hydrolysis activity"/>
    <property type="evidence" value="ECO:0007669"/>
    <property type="project" value="InterPro"/>
</dbReference>
<dbReference type="GO" id="GO:0042626">
    <property type="term" value="F:ATPase-coupled transmembrane transporter activity"/>
    <property type="evidence" value="ECO:0007669"/>
    <property type="project" value="TreeGrafter"/>
</dbReference>
<reference evidence="5" key="2">
    <citation type="journal article" date="2014" name="ISME J.">
        <title>Microbial stratification in low pH oxic and suboxic macroscopic growths along an acid mine drainage.</title>
        <authorList>
            <person name="Mendez-Garcia C."/>
            <person name="Mesa V."/>
            <person name="Sprenger R.R."/>
            <person name="Richter M."/>
            <person name="Diez M.S."/>
            <person name="Solano J."/>
            <person name="Bargiela R."/>
            <person name="Golyshina O.V."/>
            <person name="Manteca A."/>
            <person name="Ramos J.L."/>
            <person name="Gallego J.R."/>
            <person name="Llorente I."/>
            <person name="Martins Dos Santos V.A."/>
            <person name="Jensen O.N."/>
            <person name="Pelaez A.I."/>
            <person name="Sanchez J."/>
            <person name="Ferrer M."/>
        </authorList>
    </citation>
    <scope>NUCLEOTIDE SEQUENCE</scope>
</reference>
<evidence type="ECO:0000313" key="5">
    <source>
        <dbReference type="EMBL" id="EQD36767.1"/>
    </source>
</evidence>
<proteinExistence type="predicted"/>
<sequence length="186" mass="20395">MKPKILILDEPTSDLDPKGKIEVVETITKLKEASKMTIILVEHNPDVMMRFADRLAVLHEGSLVAIGKPSEIYSNRELTSRYNIYTPEVSDLSEYFSIDEKPKLEIPTTAFSVKRETIGEKLPIISLNDVSFSYEDGTKALKNINLRIEKGSLVALVGQNGSGKSTLSKIISGILAPTSGTMEIAG</sequence>
<keyword evidence="1" id="KW-0813">Transport</keyword>
<dbReference type="Gene3D" id="3.40.50.300">
    <property type="entry name" value="P-loop containing nucleotide triphosphate hydrolases"/>
    <property type="match status" value="2"/>
</dbReference>